<reference evidence="5" key="1">
    <citation type="submission" date="2021-06" db="EMBL/GenBank/DDBJ databases">
        <authorList>
            <person name="Kallberg Y."/>
            <person name="Tangrot J."/>
            <person name="Rosling A."/>
        </authorList>
    </citation>
    <scope>NUCLEOTIDE SEQUENCE</scope>
    <source>
        <strain evidence="5">FL130A</strain>
    </source>
</reference>
<dbReference type="InterPro" id="IPR036085">
    <property type="entry name" value="PAZ_dom_sf"/>
</dbReference>
<dbReference type="CDD" id="cd04657">
    <property type="entry name" value="Piwi_ago-like"/>
    <property type="match status" value="1"/>
</dbReference>
<feature type="compositionally biased region" description="Polar residues" evidence="2">
    <location>
        <begin position="815"/>
        <end position="833"/>
    </location>
</feature>
<feature type="non-terminal residue" evidence="5">
    <location>
        <position position="841"/>
    </location>
</feature>
<dbReference type="GO" id="GO:0003723">
    <property type="term" value="F:RNA binding"/>
    <property type="evidence" value="ECO:0007669"/>
    <property type="project" value="InterPro"/>
</dbReference>
<evidence type="ECO:0000313" key="5">
    <source>
        <dbReference type="EMBL" id="CAG8640305.1"/>
    </source>
</evidence>
<dbReference type="Proteomes" id="UP000789508">
    <property type="component" value="Unassembled WGS sequence"/>
</dbReference>
<evidence type="ECO:0000259" key="4">
    <source>
        <dbReference type="PROSITE" id="PS50822"/>
    </source>
</evidence>
<sequence>MAESPKKKEKLPLAMRPGFGEIGNKIRVRTNFFEVTYLPDNNIIHYDVTISPDVPPVLNRKVFQEFETHNRGALGGIRPIFDGRKNIFAPRPLPLGEGAAFTVTLQDNIPSARRDVREFKLKIKKVGEINVEHLYRFLQGRGPSTNECLTAIMALDVLIRHSPSMQYATKGSSFFIPQGSQQLYGGVEVWQGYYQSARPTQGRMQVNVDLSATAFYEGGSLIQIIVKILGRRSPNDLHRGINDRDRVKLEKFLKNLKIRVVHRGDAVAQRRYRIRDISSKPANQITFTNSDNEVLDVAKYFHKTYNKPLTFPHLPCVVINIKNNMCFPMEVCEVIEGQRYPRKLNEKQTADMIKFTCQPPHLRANKIKRGLEILNYRENDHMKQFGMKVSNEMTVVNARVLPTPPVQYHPSSKESSVKPREGTWNLRDKKVAAGTTLGSWSVLVFGPSHEIPETNVKHFLRELITTCQDTGMNIPNNNPPIMYANPQGDIEVALKNAWLNAGNLAKAPPQLILCILPNTGVPLYAEIKRVSDTVIGVATQCIQQRHMMQAKKAYCANVCLKMNVKLGGMNSFLLPEHIPFIAERPTILMGADVTHPAPGDTVRPSIAALCASMDAKASRYAAAIRVQTGREEIIADLINMVKDLLKTFYQTCGRKPDRILFYRDGVSEGQFQKILTDEIMAIRAACQSLESDYRPGITFVVVQKRHHTRFFPMEKKDADRSGNCLPGTIVESNITHPYEFDFYLQSHAGLQGTSKPTHYHVLYDDNQFTSDALQSLSYNLCYIYARCTRAVSLVPPVYYADLVCTRARFHSRGEQWSDTESSVEGTGAASSYGTVRPDLAR</sequence>
<dbReference type="SMART" id="SM00950">
    <property type="entry name" value="Piwi"/>
    <property type="match status" value="1"/>
</dbReference>
<dbReference type="InterPro" id="IPR032473">
    <property type="entry name" value="Argonaute_Mid_dom"/>
</dbReference>
<evidence type="ECO:0000259" key="3">
    <source>
        <dbReference type="PROSITE" id="PS50821"/>
    </source>
</evidence>
<dbReference type="PANTHER" id="PTHR22891">
    <property type="entry name" value="EUKARYOTIC TRANSLATION INITIATION FACTOR 2C"/>
    <property type="match status" value="1"/>
</dbReference>
<feature type="domain" description="Piwi" evidence="4">
    <location>
        <begin position="511"/>
        <end position="812"/>
    </location>
</feature>
<dbReference type="PROSITE" id="PS50821">
    <property type="entry name" value="PAZ"/>
    <property type="match status" value="1"/>
</dbReference>
<dbReference type="SUPFAM" id="SSF53098">
    <property type="entry name" value="Ribonuclease H-like"/>
    <property type="match status" value="1"/>
</dbReference>
<dbReference type="Pfam" id="PF16486">
    <property type="entry name" value="ArgoN"/>
    <property type="match status" value="1"/>
</dbReference>
<dbReference type="AlphaFoldDB" id="A0A9N9DMF6"/>
<dbReference type="SUPFAM" id="SSF101690">
    <property type="entry name" value="PAZ domain"/>
    <property type="match status" value="1"/>
</dbReference>
<dbReference type="SMART" id="SM00949">
    <property type="entry name" value="PAZ"/>
    <property type="match status" value="1"/>
</dbReference>
<dbReference type="InterPro" id="IPR032472">
    <property type="entry name" value="ArgoL2"/>
</dbReference>
<accession>A0A9N9DMF6</accession>
<evidence type="ECO:0000313" key="6">
    <source>
        <dbReference type="Proteomes" id="UP000789508"/>
    </source>
</evidence>
<dbReference type="Pfam" id="PF16488">
    <property type="entry name" value="ArgoL2"/>
    <property type="match status" value="1"/>
</dbReference>
<dbReference type="Pfam" id="PF08699">
    <property type="entry name" value="ArgoL1"/>
    <property type="match status" value="1"/>
</dbReference>
<organism evidence="5 6">
    <name type="scientific">Ambispora leptoticha</name>
    <dbReference type="NCBI Taxonomy" id="144679"/>
    <lineage>
        <taxon>Eukaryota</taxon>
        <taxon>Fungi</taxon>
        <taxon>Fungi incertae sedis</taxon>
        <taxon>Mucoromycota</taxon>
        <taxon>Glomeromycotina</taxon>
        <taxon>Glomeromycetes</taxon>
        <taxon>Archaeosporales</taxon>
        <taxon>Ambisporaceae</taxon>
        <taxon>Ambispora</taxon>
    </lineage>
</organism>
<keyword evidence="6" id="KW-1185">Reference proteome</keyword>
<protein>
    <submittedName>
        <fullName evidence="5">9527_t:CDS:1</fullName>
    </submittedName>
</protein>
<dbReference type="InterPro" id="IPR036397">
    <property type="entry name" value="RNaseH_sf"/>
</dbReference>
<dbReference type="InterPro" id="IPR032474">
    <property type="entry name" value="Argonaute_N"/>
</dbReference>
<comment type="similarity">
    <text evidence="1">Belongs to the argonaute family.</text>
</comment>
<evidence type="ECO:0000256" key="1">
    <source>
        <dbReference type="RuleBase" id="RU361178"/>
    </source>
</evidence>
<dbReference type="Pfam" id="PF02171">
    <property type="entry name" value="Piwi"/>
    <property type="match status" value="1"/>
</dbReference>
<evidence type="ECO:0000256" key="2">
    <source>
        <dbReference type="SAM" id="MobiDB-lite"/>
    </source>
</evidence>
<name>A0A9N9DMF6_9GLOM</name>
<dbReference type="Pfam" id="PF16487">
    <property type="entry name" value="ArgoMid"/>
    <property type="match status" value="1"/>
</dbReference>
<dbReference type="OrthoDB" id="10252740at2759"/>
<feature type="region of interest" description="Disordered" evidence="2">
    <location>
        <begin position="815"/>
        <end position="841"/>
    </location>
</feature>
<dbReference type="InterPro" id="IPR014811">
    <property type="entry name" value="ArgoL1"/>
</dbReference>
<gene>
    <name evidence="5" type="ORF">ALEPTO_LOCUS9683</name>
</gene>
<dbReference type="CDD" id="cd02846">
    <property type="entry name" value="PAZ_argonaute_like"/>
    <property type="match status" value="1"/>
</dbReference>
<dbReference type="PROSITE" id="PS50822">
    <property type="entry name" value="PIWI"/>
    <property type="match status" value="1"/>
</dbReference>
<dbReference type="Gene3D" id="2.170.260.10">
    <property type="entry name" value="paz domain"/>
    <property type="match status" value="1"/>
</dbReference>
<dbReference type="InterPro" id="IPR012337">
    <property type="entry name" value="RNaseH-like_sf"/>
</dbReference>
<dbReference type="Gene3D" id="3.40.50.2300">
    <property type="match status" value="1"/>
</dbReference>
<dbReference type="EMBL" id="CAJVPS010008082">
    <property type="protein sequence ID" value="CAG8640305.1"/>
    <property type="molecule type" value="Genomic_DNA"/>
</dbReference>
<feature type="domain" description="PAZ" evidence="3">
    <location>
        <begin position="220"/>
        <end position="336"/>
    </location>
</feature>
<dbReference type="InterPro" id="IPR003165">
    <property type="entry name" value="Piwi"/>
</dbReference>
<dbReference type="InterPro" id="IPR045246">
    <property type="entry name" value="Piwi_ago-like"/>
</dbReference>
<dbReference type="InterPro" id="IPR003100">
    <property type="entry name" value="PAZ_dom"/>
</dbReference>
<dbReference type="SMART" id="SM01163">
    <property type="entry name" value="DUF1785"/>
    <property type="match status" value="1"/>
</dbReference>
<comment type="caution">
    <text evidence="5">The sequence shown here is derived from an EMBL/GenBank/DDBJ whole genome shotgun (WGS) entry which is preliminary data.</text>
</comment>
<dbReference type="Gene3D" id="3.30.420.10">
    <property type="entry name" value="Ribonuclease H-like superfamily/Ribonuclease H"/>
    <property type="match status" value="1"/>
</dbReference>
<proteinExistence type="inferred from homology"/>
<dbReference type="Pfam" id="PF02170">
    <property type="entry name" value="PAZ"/>
    <property type="match status" value="1"/>
</dbReference>